<dbReference type="AlphaFoldDB" id="A0A926ZYF6"/>
<keyword evidence="2" id="KW-1185">Reference proteome</keyword>
<protein>
    <submittedName>
        <fullName evidence="1">Uncharacterized protein</fullName>
    </submittedName>
</protein>
<gene>
    <name evidence="1" type="ORF">H6G06_03240</name>
</gene>
<dbReference type="EMBL" id="JACJQU010000001">
    <property type="protein sequence ID" value="MBD2292522.1"/>
    <property type="molecule type" value="Genomic_DNA"/>
</dbReference>
<organism evidence="1 2">
    <name type="scientific">Anabaena sphaerica FACHB-251</name>
    <dbReference type="NCBI Taxonomy" id="2692883"/>
    <lineage>
        <taxon>Bacteria</taxon>
        <taxon>Bacillati</taxon>
        <taxon>Cyanobacteriota</taxon>
        <taxon>Cyanophyceae</taxon>
        <taxon>Nostocales</taxon>
        <taxon>Nostocaceae</taxon>
        <taxon>Anabaena</taxon>
    </lineage>
</organism>
<dbReference type="RefSeq" id="WP_190556992.1">
    <property type="nucleotide sequence ID" value="NZ_JACJQU010000001.1"/>
</dbReference>
<dbReference type="Proteomes" id="UP000662185">
    <property type="component" value="Unassembled WGS sequence"/>
</dbReference>
<evidence type="ECO:0000313" key="1">
    <source>
        <dbReference type="EMBL" id="MBD2292522.1"/>
    </source>
</evidence>
<name>A0A926ZYF6_9NOST</name>
<accession>A0A926ZYF6</accession>
<comment type="caution">
    <text evidence="1">The sequence shown here is derived from an EMBL/GenBank/DDBJ whole genome shotgun (WGS) entry which is preliminary data.</text>
</comment>
<reference evidence="2" key="1">
    <citation type="journal article" date="2020" name="ISME J.">
        <title>Comparative genomics reveals insights into cyanobacterial evolution and habitat adaptation.</title>
        <authorList>
            <person name="Chen M.Y."/>
            <person name="Teng W.K."/>
            <person name="Zhao L."/>
            <person name="Hu C.X."/>
            <person name="Zhou Y.K."/>
            <person name="Han B.P."/>
            <person name="Song L.R."/>
            <person name="Shu W.S."/>
        </authorList>
    </citation>
    <scope>NUCLEOTIDE SEQUENCE [LARGE SCALE GENOMIC DNA]</scope>
    <source>
        <strain evidence="2">FACHB-251</strain>
    </source>
</reference>
<sequence length="74" mass="8584">MSLGDRDLYCNSLASDWQVKDDVNYRLNLKPDISSYWTLNLHIRTKTLVGEPLRWLGKTAIVMFFEGLSAYQTN</sequence>
<proteinExistence type="predicted"/>
<evidence type="ECO:0000313" key="2">
    <source>
        <dbReference type="Proteomes" id="UP000662185"/>
    </source>
</evidence>